<protein>
    <submittedName>
        <fullName evidence="1">Uncharacterized protein</fullName>
    </submittedName>
</protein>
<dbReference type="EMBL" id="GL377597">
    <property type="protein sequence ID" value="EFJ22119.1"/>
    <property type="molecule type" value="Genomic_DNA"/>
</dbReference>
<evidence type="ECO:0000313" key="1">
    <source>
        <dbReference type="EMBL" id="EFJ22119.1"/>
    </source>
</evidence>
<reference evidence="1 2" key="1">
    <citation type="journal article" date="2011" name="Science">
        <title>The Selaginella genome identifies genetic changes associated with the evolution of vascular plants.</title>
        <authorList>
            <person name="Banks J.A."/>
            <person name="Nishiyama T."/>
            <person name="Hasebe M."/>
            <person name="Bowman J.L."/>
            <person name="Gribskov M."/>
            <person name="dePamphilis C."/>
            <person name="Albert V.A."/>
            <person name="Aono N."/>
            <person name="Aoyama T."/>
            <person name="Ambrose B.A."/>
            <person name="Ashton N.W."/>
            <person name="Axtell M.J."/>
            <person name="Barker E."/>
            <person name="Barker M.S."/>
            <person name="Bennetzen J.L."/>
            <person name="Bonawitz N.D."/>
            <person name="Chapple C."/>
            <person name="Cheng C."/>
            <person name="Correa L.G."/>
            <person name="Dacre M."/>
            <person name="DeBarry J."/>
            <person name="Dreyer I."/>
            <person name="Elias M."/>
            <person name="Engstrom E.M."/>
            <person name="Estelle M."/>
            <person name="Feng L."/>
            <person name="Finet C."/>
            <person name="Floyd S.K."/>
            <person name="Frommer W.B."/>
            <person name="Fujita T."/>
            <person name="Gramzow L."/>
            <person name="Gutensohn M."/>
            <person name="Harholt J."/>
            <person name="Hattori M."/>
            <person name="Heyl A."/>
            <person name="Hirai T."/>
            <person name="Hiwatashi Y."/>
            <person name="Ishikawa M."/>
            <person name="Iwata M."/>
            <person name="Karol K.G."/>
            <person name="Koehler B."/>
            <person name="Kolukisaoglu U."/>
            <person name="Kubo M."/>
            <person name="Kurata T."/>
            <person name="Lalonde S."/>
            <person name="Li K."/>
            <person name="Li Y."/>
            <person name="Litt A."/>
            <person name="Lyons E."/>
            <person name="Manning G."/>
            <person name="Maruyama T."/>
            <person name="Michael T.P."/>
            <person name="Mikami K."/>
            <person name="Miyazaki S."/>
            <person name="Morinaga S."/>
            <person name="Murata T."/>
            <person name="Mueller-Roeber B."/>
            <person name="Nelson D.R."/>
            <person name="Obara M."/>
            <person name="Oguri Y."/>
            <person name="Olmstead R.G."/>
            <person name="Onodera N."/>
            <person name="Petersen B.L."/>
            <person name="Pils B."/>
            <person name="Prigge M."/>
            <person name="Rensing S.A."/>
            <person name="Riano-Pachon D.M."/>
            <person name="Roberts A.W."/>
            <person name="Sato Y."/>
            <person name="Scheller H.V."/>
            <person name="Schulz B."/>
            <person name="Schulz C."/>
            <person name="Shakirov E.V."/>
            <person name="Shibagaki N."/>
            <person name="Shinohara N."/>
            <person name="Shippen D.E."/>
            <person name="Soerensen I."/>
            <person name="Sotooka R."/>
            <person name="Sugimoto N."/>
            <person name="Sugita M."/>
            <person name="Sumikawa N."/>
            <person name="Tanurdzic M."/>
            <person name="Theissen G."/>
            <person name="Ulvskov P."/>
            <person name="Wakazuki S."/>
            <person name="Weng J.K."/>
            <person name="Willats W.W."/>
            <person name="Wipf D."/>
            <person name="Wolf P.G."/>
            <person name="Yang L."/>
            <person name="Zimmer A.D."/>
            <person name="Zhu Q."/>
            <person name="Mitros T."/>
            <person name="Hellsten U."/>
            <person name="Loque D."/>
            <person name="Otillar R."/>
            <person name="Salamov A."/>
            <person name="Schmutz J."/>
            <person name="Shapiro H."/>
            <person name="Lindquist E."/>
            <person name="Lucas S."/>
            <person name="Rokhsar D."/>
            <person name="Grigoriev I.V."/>
        </authorList>
    </citation>
    <scope>NUCLEOTIDE SEQUENCE [LARGE SCALE GENOMIC DNA]</scope>
</reference>
<proteinExistence type="predicted"/>
<dbReference type="HOGENOM" id="CLU_1629873_0_0_1"/>
<dbReference type="Gramene" id="EFJ22119">
    <property type="protein sequence ID" value="EFJ22119"/>
    <property type="gene ID" value="SELMODRAFT_416948"/>
</dbReference>
<keyword evidence="2" id="KW-1185">Reference proteome</keyword>
<dbReference type="InParanoid" id="D8S0W6"/>
<name>D8S0W6_SELML</name>
<dbReference type="AlphaFoldDB" id="D8S0W6"/>
<sequence>MASKSLSLSCHRCRLLRPLVLHLRLGNALVPLRLHVDVGRIITGLEDNVDPDEEILRCVLPLPGLCTARPWEYNGQRYFASGWVYAGGNREAGESGVDGYGVWKGDDKGGLVAVSAKTHKAMLDQVYAGQRSVGMIFPCSVHAEANLGIMFVYDLSTGDWGGT</sequence>
<organism evidence="2">
    <name type="scientific">Selaginella moellendorffii</name>
    <name type="common">Spikemoss</name>
    <dbReference type="NCBI Taxonomy" id="88036"/>
    <lineage>
        <taxon>Eukaryota</taxon>
        <taxon>Viridiplantae</taxon>
        <taxon>Streptophyta</taxon>
        <taxon>Embryophyta</taxon>
        <taxon>Tracheophyta</taxon>
        <taxon>Lycopodiopsida</taxon>
        <taxon>Selaginellales</taxon>
        <taxon>Selaginellaceae</taxon>
        <taxon>Selaginella</taxon>
    </lineage>
</organism>
<dbReference type="Proteomes" id="UP000001514">
    <property type="component" value="Unassembled WGS sequence"/>
</dbReference>
<dbReference type="KEGG" id="smo:SELMODRAFT_416948"/>
<accession>D8S0W6</accession>
<evidence type="ECO:0000313" key="2">
    <source>
        <dbReference type="Proteomes" id="UP000001514"/>
    </source>
</evidence>
<gene>
    <name evidence="1" type="ORF">SELMODRAFT_416948</name>
</gene>